<sequence length="229" mass="26070">MAGRFFRQDISWQDYREATGLVPPPGIEAPEPAFNIAPSQFVPIIRMAPEGEYVPRGTVQLAPAMWGLIPSWWNKALSEKKFSTHMAKCEELEFSNTFRGPFRHHRCLIPASGYYAWVGPQGHRKPYAVGLTERRWFCFAGLWNRAMIDGSEIDTFTILSTRPNRLVSDLSSRMPVILKASDHKRWMDSDNRKVSDLYTPYPGAEMEIWPVSPAVGNVYNQGEGLIHRA</sequence>
<evidence type="ECO:0000256" key="4">
    <source>
        <dbReference type="ARBA" id="ARBA00022801"/>
    </source>
</evidence>
<comment type="caution">
    <text evidence="9">The sequence shown here is derived from an EMBL/GenBank/DDBJ whole genome shotgun (WGS) entry which is preliminary data.</text>
</comment>
<dbReference type="STRING" id="1280941.HY2_03690"/>
<dbReference type="GO" id="GO:0006508">
    <property type="term" value="P:proteolysis"/>
    <property type="evidence" value="ECO:0007669"/>
    <property type="project" value="UniProtKB-KW"/>
</dbReference>
<name>A0A062TUN1_9PROT</name>
<accession>A0A328JQ97</accession>
<keyword evidence="6" id="KW-0238">DNA-binding</keyword>
<accession>A0A062TUN1</accession>
<comment type="similarity">
    <text evidence="1 8">Belongs to the SOS response-associated peptidase family.</text>
</comment>
<dbReference type="RefSeq" id="WP_034828179.1">
    <property type="nucleotide sequence ID" value="NZ_AWFA01000045.1"/>
</dbReference>
<dbReference type="GO" id="GO:0008233">
    <property type="term" value="F:peptidase activity"/>
    <property type="evidence" value="ECO:0007669"/>
    <property type="project" value="UniProtKB-KW"/>
</dbReference>
<keyword evidence="7" id="KW-0456">Lyase</keyword>
<evidence type="ECO:0000256" key="8">
    <source>
        <dbReference type="RuleBase" id="RU364100"/>
    </source>
</evidence>
<dbReference type="SUPFAM" id="SSF143081">
    <property type="entry name" value="BB1717-like"/>
    <property type="match status" value="1"/>
</dbReference>
<dbReference type="InterPro" id="IPR036590">
    <property type="entry name" value="SRAP-like"/>
</dbReference>
<dbReference type="EC" id="3.4.-.-" evidence="8"/>
<keyword evidence="2 8" id="KW-0645">Protease</keyword>
<dbReference type="Pfam" id="PF02586">
    <property type="entry name" value="SRAP"/>
    <property type="match status" value="1"/>
</dbReference>
<dbReference type="PANTHER" id="PTHR13604">
    <property type="entry name" value="DC12-RELATED"/>
    <property type="match status" value="1"/>
</dbReference>
<evidence type="ECO:0000256" key="3">
    <source>
        <dbReference type="ARBA" id="ARBA00022763"/>
    </source>
</evidence>
<evidence type="ECO:0000256" key="7">
    <source>
        <dbReference type="ARBA" id="ARBA00023239"/>
    </source>
</evidence>
<dbReference type="GO" id="GO:0106300">
    <property type="term" value="P:protein-DNA covalent cross-linking repair"/>
    <property type="evidence" value="ECO:0007669"/>
    <property type="project" value="InterPro"/>
</dbReference>
<evidence type="ECO:0000256" key="5">
    <source>
        <dbReference type="ARBA" id="ARBA00023124"/>
    </source>
</evidence>
<keyword evidence="3" id="KW-0227">DNA damage</keyword>
<evidence type="ECO:0000313" key="10">
    <source>
        <dbReference type="Proteomes" id="UP000249123"/>
    </source>
</evidence>
<evidence type="ECO:0000256" key="1">
    <source>
        <dbReference type="ARBA" id="ARBA00008136"/>
    </source>
</evidence>
<evidence type="ECO:0000313" key="9">
    <source>
        <dbReference type="EMBL" id="RAN31628.1"/>
    </source>
</evidence>
<organism evidence="9 10">
    <name type="scientific">Hyphomonas pacifica</name>
    <dbReference type="NCBI Taxonomy" id="1280941"/>
    <lineage>
        <taxon>Bacteria</taxon>
        <taxon>Pseudomonadati</taxon>
        <taxon>Pseudomonadota</taxon>
        <taxon>Alphaproteobacteria</taxon>
        <taxon>Hyphomonadales</taxon>
        <taxon>Hyphomonadaceae</taxon>
        <taxon>Hyphomonas</taxon>
    </lineage>
</organism>
<evidence type="ECO:0000256" key="6">
    <source>
        <dbReference type="ARBA" id="ARBA00023125"/>
    </source>
</evidence>
<dbReference type="OrthoDB" id="9782620at2"/>
<dbReference type="eggNOG" id="COG2135">
    <property type="taxonomic scope" value="Bacteria"/>
</dbReference>
<protein>
    <recommendedName>
        <fullName evidence="8">Abasic site processing protein</fullName>
        <ecNumber evidence="8">3.4.-.-</ecNumber>
    </recommendedName>
</protein>
<keyword evidence="5" id="KW-0190">Covalent protein-DNA linkage</keyword>
<dbReference type="GO" id="GO:0016829">
    <property type="term" value="F:lyase activity"/>
    <property type="evidence" value="ECO:0007669"/>
    <property type="project" value="UniProtKB-KW"/>
</dbReference>
<evidence type="ECO:0000256" key="2">
    <source>
        <dbReference type="ARBA" id="ARBA00022670"/>
    </source>
</evidence>
<keyword evidence="10" id="KW-1185">Reference proteome</keyword>
<dbReference type="Proteomes" id="UP000249123">
    <property type="component" value="Unassembled WGS sequence"/>
</dbReference>
<dbReference type="PANTHER" id="PTHR13604:SF0">
    <property type="entry name" value="ABASIC SITE PROCESSING PROTEIN HMCES"/>
    <property type="match status" value="1"/>
</dbReference>
<dbReference type="AlphaFoldDB" id="A0A062TUN1"/>
<dbReference type="GO" id="GO:0003697">
    <property type="term" value="F:single-stranded DNA binding"/>
    <property type="evidence" value="ECO:0007669"/>
    <property type="project" value="InterPro"/>
</dbReference>
<dbReference type="EMBL" id="AWFB01000045">
    <property type="protein sequence ID" value="RAN31628.1"/>
    <property type="molecule type" value="Genomic_DNA"/>
</dbReference>
<dbReference type="Gene3D" id="3.90.1680.10">
    <property type="entry name" value="SOS response associated peptidase-like"/>
    <property type="match status" value="1"/>
</dbReference>
<keyword evidence="4 8" id="KW-0378">Hydrolase</keyword>
<proteinExistence type="inferred from homology"/>
<gene>
    <name evidence="9" type="ORF">HY3_03385</name>
</gene>
<dbReference type="InterPro" id="IPR003738">
    <property type="entry name" value="SRAP"/>
</dbReference>
<reference evidence="9 10" key="1">
    <citation type="submission" date="2013-04" db="EMBL/GenBank/DDBJ databases">
        <title>Hyphomonas sp. T24B3 Genome Sequencing.</title>
        <authorList>
            <person name="Lai Q."/>
            <person name="Shao Z."/>
        </authorList>
    </citation>
    <scope>NUCLEOTIDE SEQUENCE [LARGE SCALE GENOMIC DNA]</scope>
    <source>
        <strain evidence="9 10">T24B3</strain>
    </source>
</reference>